<dbReference type="SUPFAM" id="SSF52172">
    <property type="entry name" value="CheY-like"/>
    <property type="match status" value="1"/>
</dbReference>
<dbReference type="InterPro" id="IPR001789">
    <property type="entry name" value="Sig_transdc_resp-reg_receiver"/>
</dbReference>
<evidence type="ECO:0000313" key="4">
    <source>
        <dbReference type="Proteomes" id="UP001596500"/>
    </source>
</evidence>
<evidence type="ECO:0000313" key="3">
    <source>
        <dbReference type="EMBL" id="MFC7440270.1"/>
    </source>
</evidence>
<protein>
    <recommendedName>
        <fullName evidence="2">Response regulatory domain-containing protein</fullName>
    </recommendedName>
</protein>
<keyword evidence="4" id="KW-1185">Reference proteome</keyword>
<name>A0ABW2RH08_9BACL</name>
<reference evidence="4" key="1">
    <citation type="journal article" date="2019" name="Int. J. Syst. Evol. Microbiol.">
        <title>The Global Catalogue of Microorganisms (GCM) 10K type strain sequencing project: providing services to taxonomists for standard genome sequencing and annotation.</title>
        <authorList>
            <consortium name="The Broad Institute Genomics Platform"/>
            <consortium name="The Broad Institute Genome Sequencing Center for Infectious Disease"/>
            <person name="Wu L."/>
            <person name="Ma J."/>
        </authorList>
    </citation>
    <scope>NUCLEOTIDE SEQUENCE [LARGE SCALE GENOMIC DNA]</scope>
    <source>
        <strain evidence="4">CGMCC 1.12942</strain>
    </source>
</reference>
<evidence type="ECO:0000256" key="1">
    <source>
        <dbReference type="PROSITE-ProRule" id="PRU00169"/>
    </source>
</evidence>
<dbReference type="Proteomes" id="UP001596500">
    <property type="component" value="Unassembled WGS sequence"/>
</dbReference>
<gene>
    <name evidence="3" type="ORF">ACFQNG_03710</name>
</gene>
<dbReference type="EMBL" id="JBHTBW010000007">
    <property type="protein sequence ID" value="MFC7440270.1"/>
    <property type="molecule type" value="Genomic_DNA"/>
</dbReference>
<evidence type="ECO:0000259" key="2">
    <source>
        <dbReference type="PROSITE" id="PS50110"/>
    </source>
</evidence>
<dbReference type="Gene3D" id="3.40.50.2300">
    <property type="match status" value="1"/>
</dbReference>
<organism evidence="3 4">
    <name type="scientific">Laceyella putida</name>
    <dbReference type="NCBI Taxonomy" id="110101"/>
    <lineage>
        <taxon>Bacteria</taxon>
        <taxon>Bacillati</taxon>
        <taxon>Bacillota</taxon>
        <taxon>Bacilli</taxon>
        <taxon>Bacillales</taxon>
        <taxon>Thermoactinomycetaceae</taxon>
        <taxon>Laceyella</taxon>
    </lineage>
</organism>
<feature type="domain" description="Response regulatory" evidence="2">
    <location>
        <begin position="3"/>
        <end position="45"/>
    </location>
</feature>
<proteinExistence type="predicted"/>
<dbReference type="InterPro" id="IPR011006">
    <property type="entry name" value="CheY-like_superfamily"/>
</dbReference>
<comment type="caution">
    <text evidence="1">Lacks conserved residue(s) required for the propagation of feature annotation.</text>
</comment>
<dbReference type="PROSITE" id="PS50110">
    <property type="entry name" value="RESPONSE_REGULATORY"/>
    <property type="match status" value="1"/>
</dbReference>
<sequence>MRKILIVDDEEKIREVLVSYLKKEGYVPLEAANGTIYLIKNLRTL</sequence>
<accession>A0ABW2RH08</accession>
<comment type="caution">
    <text evidence="3">The sequence shown here is derived from an EMBL/GenBank/DDBJ whole genome shotgun (WGS) entry which is preliminary data.</text>
</comment>